<dbReference type="STRING" id="659014.SAMN04487996_102367"/>
<evidence type="ECO:0000313" key="3">
    <source>
        <dbReference type="Proteomes" id="UP000198748"/>
    </source>
</evidence>
<dbReference type="OrthoDB" id="966155at2"/>
<keyword evidence="3" id="KW-1185">Reference proteome</keyword>
<keyword evidence="1" id="KW-0472">Membrane</keyword>
<dbReference type="RefSeq" id="WP_090146944.1">
    <property type="nucleotide sequence ID" value="NZ_FNAN01000002.1"/>
</dbReference>
<feature type="transmembrane region" description="Helical" evidence="1">
    <location>
        <begin position="73"/>
        <end position="90"/>
    </location>
</feature>
<name>A0A1G6Y792_9BACT</name>
<feature type="transmembrane region" description="Helical" evidence="1">
    <location>
        <begin position="105"/>
        <end position="125"/>
    </location>
</feature>
<dbReference type="EMBL" id="FNAN01000002">
    <property type="protein sequence ID" value="SDD86141.1"/>
    <property type="molecule type" value="Genomic_DNA"/>
</dbReference>
<evidence type="ECO:0000256" key="1">
    <source>
        <dbReference type="SAM" id="Phobius"/>
    </source>
</evidence>
<accession>A0A1G6Y792</accession>
<proteinExistence type="predicted"/>
<reference evidence="3" key="1">
    <citation type="submission" date="2016-10" db="EMBL/GenBank/DDBJ databases">
        <authorList>
            <person name="Varghese N."/>
            <person name="Submissions S."/>
        </authorList>
    </citation>
    <scope>NUCLEOTIDE SEQUENCE [LARGE SCALE GENOMIC DNA]</scope>
    <source>
        <strain evidence="3">DSM 25329</strain>
    </source>
</reference>
<gene>
    <name evidence="2" type="ORF">SAMN04487996_102367</name>
</gene>
<dbReference type="AlphaFoldDB" id="A0A1G6Y792"/>
<keyword evidence="1" id="KW-0812">Transmembrane</keyword>
<evidence type="ECO:0000313" key="2">
    <source>
        <dbReference type="EMBL" id="SDD86141.1"/>
    </source>
</evidence>
<organism evidence="2 3">
    <name type="scientific">Dyadobacter soli</name>
    <dbReference type="NCBI Taxonomy" id="659014"/>
    <lineage>
        <taxon>Bacteria</taxon>
        <taxon>Pseudomonadati</taxon>
        <taxon>Bacteroidota</taxon>
        <taxon>Cytophagia</taxon>
        <taxon>Cytophagales</taxon>
        <taxon>Spirosomataceae</taxon>
        <taxon>Dyadobacter</taxon>
    </lineage>
</organism>
<protein>
    <submittedName>
        <fullName evidence="2">Uncharacterized protein</fullName>
    </submittedName>
</protein>
<dbReference type="Proteomes" id="UP000198748">
    <property type="component" value="Unassembled WGS sequence"/>
</dbReference>
<sequence>MDYNDKGVVPVEQGLNINQYELQENFYAFDRRTDLASRLRYLAIGLRLYEANDRSPDLFAVFHTARHQRINRVIYWLDRLLFLAGCFLFFKSSFWNGLDEQRWEAVYLVCGAACWLVPAAIWVYMRGLRWNFVHTMRALTTSHYIIHLQETPIDDFEAFKRLENSIIKGEFHKFNAPNAQEGTSIAAVHAEIDHDESRRLKTLETEEESAQARKVLTSNNETDINANPSFETVANGLDINGTYSENQFRQELTEISVQPNQFNDMPMRDVIEYFIVMCCSSCGRDIPQISKQDFITFLRVGFLGCPAAGKIAFDRFEIGVTLDIFHRFKIRSVAKGYDSKKGKSEKYLGLVIENFLGFDFKKHRKNFRSLPKSQLPKVSEKYKSEIQFLLPLQK</sequence>
<keyword evidence="1" id="KW-1133">Transmembrane helix</keyword>